<sequence length="87" mass="9133">MHGRRLLAADIQLTLDLLRVVAYPSGLAVTLTATGCPAERARHETRPLTDPADSHAGAAEQTATSRKPSGSTVNQAAQDTAKALNEK</sequence>
<reference evidence="3" key="1">
    <citation type="submission" date="2018-02" db="EMBL/GenBank/DDBJ databases">
        <title>Draft genome sequencing of Rhodococcus opacus KU647198.</title>
        <authorList>
            <person name="Zheng B.-X."/>
        </authorList>
    </citation>
    <scope>NUCLEOTIDE SEQUENCE [LARGE SCALE GENOMIC DNA]</scope>
    <source>
        <strain evidence="3">04-OD7</strain>
    </source>
</reference>
<proteinExistence type="predicted"/>
<protein>
    <submittedName>
        <fullName evidence="2">Uncharacterized protein</fullName>
    </submittedName>
</protein>
<evidence type="ECO:0000313" key="3">
    <source>
        <dbReference type="Proteomes" id="UP000239290"/>
    </source>
</evidence>
<dbReference type="Proteomes" id="UP000239290">
    <property type="component" value="Unassembled WGS sequence"/>
</dbReference>
<feature type="region of interest" description="Disordered" evidence="1">
    <location>
        <begin position="38"/>
        <end position="87"/>
    </location>
</feature>
<gene>
    <name evidence="2" type="ORF">C5613_34800</name>
</gene>
<evidence type="ECO:0000313" key="2">
    <source>
        <dbReference type="EMBL" id="PQP17288.1"/>
    </source>
</evidence>
<comment type="caution">
    <text evidence="2">The sequence shown here is derived from an EMBL/GenBank/DDBJ whole genome shotgun (WGS) entry which is preliminary data.</text>
</comment>
<feature type="compositionally biased region" description="Polar residues" evidence="1">
    <location>
        <begin position="61"/>
        <end position="78"/>
    </location>
</feature>
<name>A0A2S8IR99_RHOOP</name>
<dbReference type="AlphaFoldDB" id="A0A2S8IR99"/>
<accession>A0A2S8IR99</accession>
<organism evidence="2 3">
    <name type="scientific">Rhodococcus opacus</name>
    <name type="common">Nocardia opaca</name>
    <dbReference type="NCBI Taxonomy" id="37919"/>
    <lineage>
        <taxon>Bacteria</taxon>
        <taxon>Bacillati</taxon>
        <taxon>Actinomycetota</taxon>
        <taxon>Actinomycetes</taxon>
        <taxon>Mycobacteriales</taxon>
        <taxon>Nocardiaceae</taxon>
        <taxon>Rhodococcus</taxon>
    </lineage>
</organism>
<dbReference type="EMBL" id="PUIO01000058">
    <property type="protein sequence ID" value="PQP17288.1"/>
    <property type="molecule type" value="Genomic_DNA"/>
</dbReference>
<evidence type="ECO:0000256" key="1">
    <source>
        <dbReference type="SAM" id="MobiDB-lite"/>
    </source>
</evidence>